<dbReference type="InterPro" id="IPR002589">
    <property type="entry name" value="Macro_dom"/>
</dbReference>
<reference evidence="2 3" key="1">
    <citation type="submission" date="2018-06" db="EMBL/GenBank/DDBJ databases">
        <title>Extensive metabolic versatility and redundancy in microbially diverse, dynamic hydrothermal sediments.</title>
        <authorList>
            <person name="Dombrowski N."/>
            <person name="Teske A."/>
            <person name="Baker B.J."/>
        </authorList>
    </citation>
    <scope>NUCLEOTIDE SEQUENCE [LARGE SCALE GENOMIC DNA]</scope>
    <source>
        <strain evidence="2">B10_G13</strain>
    </source>
</reference>
<organism evidence="2 3">
    <name type="scientific">candidate division TA06 bacterium</name>
    <dbReference type="NCBI Taxonomy" id="2250710"/>
    <lineage>
        <taxon>Bacteria</taxon>
        <taxon>Bacteria division TA06</taxon>
    </lineage>
</organism>
<evidence type="ECO:0000313" key="2">
    <source>
        <dbReference type="EMBL" id="RKX68954.1"/>
    </source>
</evidence>
<evidence type="ECO:0000259" key="1">
    <source>
        <dbReference type="PROSITE" id="PS51154"/>
    </source>
</evidence>
<dbReference type="SUPFAM" id="SSF52949">
    <property type="entry name" value="Macro domain-like"/>
    <property type="match status" value="1"/>
</dbReference>
<dbReference type="Proteomes" id="UP000271125">
    <property type="component" value="Unassembled WGS sequence"/>
</dbReference>
<comment type="caution">
    <text evidence="2">The sequence shown here is derived from an EMBL/GenBank/DDBJ whole genome shotgun (WGS) entry which is preliminary data.</text>
</comment>
<evidence type="ECO:0000313" key="3">
    <source>
        <dbReference type="Proteomes" id="UP000271125"/>
    </source>
</evidence>
<gene>
    <name evidence="2" type="ORF">DRP43_04915</name>
</gene>
<name>A0A660SDS9_UNCT6</name>
<dbReference type="AlphaFoldDB" id="A0A660SDS9"/>
<accession>A0A660SDS9</accession>
<proteinExistence type="predicted"/>
<dbReference type="PROSITE" id="PS51154">
    <property type="entry name" value="MACRO"/>
    <property type="match status" value="1"/>
</dbReference>
<dbReference type="Pfam" id="PF01661">
    <property type="entry name" value="Macro"/>
    <property type="match status" value="1"/>
</dbReference>
<protein>
    <recommendedName>
        <fullName evidence="1">Macro domain-containing protein</fullName>
    </recommendedName>
</protein>
<dbReference type="CDD" id="cd02907">
    <property type="entry name" value="Macro_Af1521_BAL-like"/>
    <property type="match status" value="1"/>
</dbReference>
<dbReference type="SMART" id="SM00506">
    <property type="entry name" value="A1pp"/>
    <property type="match status" value="1"/>
</dbReference>
<dbReference type="PANTHER" id="PTHR11106:SF111">
    <property type="entry name" value="MACRO DOMAIN-CONTAINING PROTEIN"/>
    <property type="match status" value="1"/>
</dbReference>
<feature type="domain" description="Macro" evidence="1">
    <location>
        <begin position="1"/>
        <end position="173"/>
    </location>
</feature>
<dbReference type="EMBL" id="QNBD01000227">
    <property type="protein sequence ID" value="RKX68954.1"/>
    <property type="molecule type" value="Genomic_DNA"/>
</dbReference>
<sequence length="181" mass="19977">MKIGKTEIHIIQGDILSLDVDAIVNPSNKYLQHGGGLAGQIVRKGGYSIQRESDKLAPIDVGSSVITEGGNLLAKYIIHTVGPSMGEGDEDDKLKSAIRSVLKLATENQFERIAIPAISTGVFRYPVQRCAENMLGIIMQFCKNNETSIKEIIICLYDNNKFKIFSNNYKKLEKIFNTLTG</sequence>
<dbReference type="PANTHER" id="PTHR11106">
    <property type="entry name" value="GANGLIOSIDE INDUCED DIFFERENTIATION ASSOCIATED PROTEIN 2-RELATED"/>
    <property type="match status" value="1"/>
</dbReference>
<dbReference type="Gene3D" id="3.40.220.10">
    <property type="entry name" value="Leucine Aminopeptidase, subunit E, domain 1"/>
    <property type="match status" value="1"/>
</dbReference>
<dbReference type="InterPro" id="IPR043472">
    <property type="entry name" value="Macro_dom-like"/>
</dbReference>